<reference evidence="2 3" key="1">
    <citation type="submission" date="2024-01" db="EMBL/GenBank/DDBJ databases">
        <title>The complete chloroplast genome sequence of Lithospermum erythrorhizon: insights into the phylogenetic relationship among Boraginaceae species and the maternal lineages of purple gromwells.</title>
        <authorList>
            <person name="Okada T."/>
            <person name="Watanabe K."/>
        </authorList>
    </citation>
    <scope>NUCLEOTIDE SEQUENCE [LARGE SCALE GENOMIC DNA]</scope>
</reference>
<name>A0AAV3RV34_LITER</name>
<dbReference type="Pfam" id="PF13966">
    <property type="entry name" value="zf-RVT"/>
    <property type="match status" value="1"/>
</dbReference>
<feature type="domain" description="Reverse transcriptase zinc-binding" evidence="1">
    <location>
        <begin position="28"/>
        <end position="69"/>
    </location>
</feature>
<comment type="caution">
    <text evidence="2">The sequence shown here is derived from an EMBL/GenBank/DDBJ whole genome shotgun (WGS) entry which is preliminary data.</text>
</comment>
<evidence type="ECO:0000313" key="3">
    <source>
        <dbReference type="Proteomes" id="UP001454036"/>
    </source>
</evidence>
<dbReference type="InterPro" id="IPR026960">
    <property type="entry name" value="RVT-Znf"/>
</dbReference>
<gene>
    <name evidence="2" type="ORF">LIER_31545</name>
</gene>
<sequence length="76" mass="9114">MKILPIDSVVDEVEGRKWPCGRLLSREIKESWEQIRHRGDYNQWHKLIWFKGNAPRFSFTTWLLCKGKLIRCKGKV</sequence>
<dbReference type="AlphaFoldDB" id="A0AAV3RV34"/>
<organism evidence="2 3">
    <name type="scientific">Lithospermum erythrorhizon</name>
    <name type="common">Purple gromwell</name>
    <name type="synonym">Lithospermum officinale var. erythrorhizon</name>
    <dbReference type="NCBI Taxonomy" id="34254"/>
    <lineage>
        <taxon>Eukaryota</taxon>
        <taxon>Viridiplantae</taxon>
        <taxon>Streptophyta</taxon>
        <taxon>Embryophyta</taxon>
        <taxon>Tracheophyta</taxon>
        <taxon>Spermatophyta</taxon>
        <taxon>Magnoliopsida</taxon>
        <taxon>eudicotyledons</taxon>
        <taxon>Gunneridae</taxon>
        <taxon>Pentapetalae</taxon>
        <taxon>asterids</taxon>
        <taxon>lamiids</taxon>
        <taxon>Boraginales</taxon>
        <taxon>Boraginaceae</taxon>
        <taxon>Boraginoideae</taxon>
        <taxon>Lithospermeae</taxon>
        <taxon>Lithospermum</taxon>
    </lineage>
</organism>
<evidence type="ECO:0000313" key="2">
    <source>
        <dbReference type="EMBL" id="GAA0184257.1"/>
    </source>
</evidence>
<protein>
    <recommendedName>
        <fullName evidence="1">Reverse transcriptase zinc-binding domain-containing protein</fullName>
    </recommendedName>
</protein>
<dbReference type="Proteomes" id="UP001454036">
    <property type="component" value="Unassembled WGS sequence"/>
</dbReference>
<evidence type="ECO:0000259" key="1">
    <source>
        <dbReference type="Pfam" id="PF13966"/>
    </source>
</evidence>
<keyword evidence="3" id="KW-1185">Reference proteome</keyword>
<dbReference type="EMBL" id="BAABME010011763">
    <property type="protein sequence ID" value="GAA0184257.1"/>
    <property type="molecule type" value="Genomic_DNA"/>
</dbReference>
<proteinExistence type="predicted"/>
<accession>A0AAV3RV34</accession>